<evidence type="ECO:0000313" key="9">
    <source>
        <dbReference type="EMBL" id="KDQ63487.1"/>
    </source>
</evidence>
<dbReference type="InterPro" id="IPR008271">
    <property type="entry name" value="Ser/Thr_kinase_AS"/>
</dbReference>
<feature type="binding site" evidence="6">
    <location>
        <position position="1256"/>
    </location>
    <ligand>
        <name>ATP</name>
        <dbReference type="ChEBI" id="CHEBI:30616"/>
    </ligand>
</feature>
<feature type="compositionally biased region" description="Polar residues" evidence="7">
    <location>
        <begin position="800"/>
        <end position="811"/>
    </location>
</feature>
<feature type="compositionally biased region" description="Polar residues" evidence="7">
    <location>
        <begin position="456"/>
        <end position="467"/>
    </location>
</feature>
<proteinExistence type="inferred from homology"/>
<dbReference type="EMBL" id="KL197710">
    <property type="protein sequence ID" value="KDQ63487.1"/>
    <property type="molecule type" value="Genomic_DNA"/>
</dbReference>
<dbReference type="PROSITE" id="PS00107">
    <property type="entry name" value="PROTEIN_KINASE_ATP"/>
    <property type="match status" value="1"/>
</dbReference>
<organism evidence="9 10">
    <name type="scientific">Jaapia argillacea MUCL 33604</name>
    <dbReference type="NCBI Taxonomy" id="933084"/>
    <lineage>
        <taxon>Eukaryota</taxon>
        <taxon>Fungi</taxon>
        <taxon>Dikarya</taxon>
        <taxon>Basidiomycota</taxon>
        <taxon>Agaricomycotina</taxon>
        <taxon>Agaricomycetes</taxon>
        <taxon>Agaricomycetidae</taxon>
        <taxon>Jaapiales</taxon>
        <taxon>Jaapiaceae</taxon>
        <taxon>Jaapia</taxon>
    </lineage>
</organism>
<feature type="compositionally biased region" description="Polar residues" evidence="7">
    <location>
        <begin position="1128"/>
        <end position="1137"/>
    </location>
</feature>
<evidence type="ECO:0000256" key="2">
    <source>
        <dbReference type="ARBA" id="ARBA00022679"/>
    </source>
</evidence>
<dbReference type="InterPro" id="IPR017441">
    <property type="entry name" value="Protein_kinase_ATP_BS"/>
</dbReference>
<evidence type="ECO:0000256" key="5">
    <source>
        <dbReference type="ARBA" id="ARBA00022840"/>
    </source>
</evidence>
<feature type="region of interest" description="Disordered" evidence="7">
    <location>
        <begin position="1170"/>
        <end position="1198"/>
    </location>
</feature>
<feature type="region of interest" description="Disordered" evidence="7">
    <location>
        <begin position="978"/>
        <end position="997"/>
    </location>
</feature>
<dbReference type="InterPro" id="IPR000719">
    <property type="entry name" value="Prot_kinase_dom"/>
</dbReference>
<gene>
    <name evidence="9" type="ORF">JAAARDRAFT_53694</name>
</gene>
<reference evidence="10" key="1">
    <citation type="journal article" date="2014" name="Proc. Natl. Acad. Sci. U.S.A.">
        <title>Extensive sampling of basidiomycete genomes demonstrates inadequacy of the white-rot/brown-rot paradigm for wood decay fungi.</title>
        <authorList>
            <person name="Riley R."/>
            <person name="Salamov A.A."/>
            <person name="Brown D.W."/>
            <person name="Nagy L.G."/>
            <person name="Floudas D."/>
            <person name="Held B.W."/>
            <person name="Levasseur A."/>
            <person name="Lombard V."/>
            <person name="Morin E."/>
            <person name="Otillar R."/>
            <person name="Lindquist E.A."/>
            <person name="Sun H."/>
            <person name="LaButti K.M."/>
            <person name="Schmutz J."/>
            <person name="Jabbour D."/>
            <person name="Luo H."/>
            <person name="Baker S.E."/>
            <person name="Pisabarro A.G."/>
            <person name="Walton J.D."/>
            <person name="Blanchette R.A."/>
            <person name="Henrissat B."/>
            <person name="Martin F."/>
            <person name="Cullen D."/>
            <person name="Hibbett D.S."/>
            <person name="Grigoriev I.V."/>
        </authorList>
    </citation>
    <scope>NUCLEOTIDE SEQUENCE [LARGE SCALE GENOMIC DNA]</scope>
    <source>
        <strain evidence="10">MUCL 33604</strain>
    </source>
</reference>
<feature type="compositionally biased region" description="Polar residues" evidence="7">
    <location>
        <begin position="384"/>
        <end position="393"/>
    </location>
</feature>
<feature type="compositionally biased region" description="Polar residues" evidence="7">
    <location>
        <begin position="723"/>
        <end position="743"/>
    </location>
</feature>
<feature type="compositionally biased region" description="Low complexity" evidence="7">
    <location>
        <begin position="94"/>
        <end position="114"/>
    </location>
</feature>
<dbReference type="SUPFAM" id="SSF56112">
    <property type="entry name" value="Protein kinase-like (PK-like)"/>
    <property type="match status" value="1"/>
</dbReference>
<dbReference type="FunFam" id="1.10.510.10:FF:000182">
    <property type="entry name" value="MAP kinase kinase kinase mkh1"/>
    <property type="match status" value="1"/>
</dbReference>
<keyword evidence="10" id="KW-1185">Reference proteome</keyword>
<feature type="compositionally biased region" description="Pro residues" evidence="7">
    <location>
        <begin position="408"/>
        <end position="431"/>
    </location>
</feature>
<evidence type="ECO:0000313" key="10">
    <source>
        <dbReference type="Proteomes" id="UP000027265"/>
    </source>
</evidence>
<feature type="compositionally biased region" description="Acidic residues" evidence="7">
    <location>
        <begin position="1031"/>
        <end position="1040"/>
    </location>
</feature>
<feature type="compositionally biased region" description="Basic and acidic residues" evidence="7">
    <location>
        <begin position="535"/>
        <end position="556"/>
    </location>
</feature>
<feature type="compositionally biased region" description="Polar residues" evidence="7">
    <location>
        <begin position="684"/>
        <end position="694"/>
    </location>
</feature>
<dbReference type="CDD" id="cd06629">
    <property type="entry name" value="STKc_Bck1_like"/>
    <property type="match status" value="1"/>
</dbReference>
<accession>A0A067QJ17</accession>
<feature type="region of interest" description="Disordered" evidence="7">
    <location>
        <begin position="306"/>
        <end position="971"/>
    </location>
</feature>
<feature type="compositionally biased region" description="Polar residues" evidence="7">
    <location>
        <begin position="309"/>
        <end position="318"/>
    </location>
</feature>
<feature type="compositionally biased region" description="Low complexity" evidence="7">
    <location>
        <begin position="327"/>
        <end position="340"/>
    </location>
</feature>
<dbReference type="OrthoDB" id="266718at2759"/>
<dbReference type="STRING" id="933084.A0A067QJ17"/>
<evidence type="ECO:0000259" key="8">
    <source>
        <dbReference type="PROSITE" id="PS50011"/>
    </source>
</evidence>
<dbReference type="FunFam" id="3.30.200.20:FF:000387">
    <property type="entry name" value="Serine/threonine-protein kinase STE11"/>
    <property type="match status" value="1"/>
</dbReference>
<sequence>MADDYRSIATRPRRKNILVVTNPGDDDSSSDDSNNVPSSYYSSQPPIYNNYHPTIPPSPASRSPALENVSLPPSSHHPPPLNTKLQDHAHLYNSSRSNPALSSPSSTSSPAVESTPPPSTPGQSIPPVDLAGDAPQRQEPQIAPMPNERNEPSAQQNRDIPGSRTNLLDKIKSHLPHPSRHARRPSSTSRATTSPTATTPDSYTSSPRSANAERRAVLVTTDADNYVRVDISGARSPDYIRERIFTHLRIADDDQDQFSIYLTEFGAFAMGDALSDDQIFDICMNRGDAKGSLIFFVSHGSAAVHESHSNQASPTVNTIPPPILPNRGYPTPGRSRPGPGSRHDSQSSLSERLQPDVAAGYEPSVSDDLNDGESRGTLRPPVRQINSGPQISQGFVPPSPVGGHRAPSLPPLAPLRPVSPVPQPTTRPLSPPESSSPLRSRVRGPDYDRYGGPTPVLQTPSTSSNLSKFPFLEDNTPTPSTYRPTHFRSGSDAAAERERALQESENQLDYADRLWRQKRNERDYRGGAGTGSKCLTDRAREKFQDTEYGDGDRKIQGDPWVVVPRDVPSTSYGYPKVRPTTGPDSNRAPPPLSISRPLMRDREYRPSRYQTGPGPSPSRLPIPNPPRNPPPPPPIGAAEPRMTSQGRPVGQTVPPSWVVSYKSPPKSDSKPQPPPPPPPPPPTNIWNRLNSTKSMGDIGAAYRQQVPTALQPGARRPKLPMSGQPSAMSSTSYLPDHSPTNSRDGGMPGSLPKSYDPLRNAFPPNYGSRPLAPMATSQSSYESGAGGRQVNYPGRPPSPSVNFSSMLTPSQDPYARPSSALGDITSSPSTQRPERRVQSLPWNEPDSSHETATLRPRQNTAQLQRTNAYASRDDTPEPRSAAGFGSKLHINPSALYDRPSDIYGGLAEPSSSSYIHHTPPRSPISPLSPRFRSPNRFSGHSEPAMPTSDLSRQVHLEAEDSPDGTMKQGQREWMSKVFDSAESTVVPPVPKKDWPSSSQSIISASSLQTSSSAYSGFDGSTFITMDNESFAGDDDSDSGDDAGTGLWKRPPLKLETHNIPPTPPPTQAIPTATPKPEFSGRKPRPDSIFITNPEDTWAVRPPPEDVYERLEEFFPGHDLDKPVIEASSGGTSPTSTDYPIPPLPTIEAPEKRFKHKKSIRVVAAEHKKKIDRTSRMEAALSNSNVRRHRSTKLWDSKTEEVTTEKLKSIASGPDSPSPSGPKPIFKWVRGELIGKGTYGRVYLALNATTGEMIAVKQVEIPRTASDKNDSRQVTIVQALKQESETLKDLDHPNIVQYLGFEETPTHLSIFLEYVPGGSIGSCLKKHGKFDENVTKSFTGQILGGLAYLHSKGILHRDMKADNILVETSGICKISDFGISKRTDDVNVNGAFTAMQGSVFWMAPEVINSKEKGYNAKIDIWSVGCVVLEMWAGERPWSSEEMVAVMFKLYGKTTPPVPADVHLSPLAEDFRKRCFAVNPDERPNATELRQHPYLTLPPGWTFTGFK</sequence>
<feature type="region of interest" description="Disordered" evidence="7">
    <location>
        <begin position="1"/>
        <end position="214"/>
    </location>
</feature>
<dbReference type="SMART" id="SM00220">
    <property type="entry name" value="S_TKc"/>
    <property type="match status" value="1"/>
</dbReference>
<keyword evidence="4" id="KW-0418">Kinase</keyword>
<keyword evidence="5 6" id="KW-0067">ATP-binding</keyword>
<feature type="compositionally biased region" description="Low complexity" evidence="7">
    <location>
        <begin position="31"/>
        <end position="51"/>
    </location>
</feature>
<keyword evidence="3 6" id="KW-0547">Nucleotide-binding</keyword>
<feature type="compositionally biased region" description="Basic residues" evidence="7">
    <location>
        <begin position="173"/>
        <end position="184"/>
    </location>
</feature>
<feature type="compositionally biased region" description="Polar residues" evidence="7">
    <location>
        <begin position="152"/>
        <end position="166"/>
    </location>
</feature>
<evidence type="ECO:0000256" key="1">
    <source>
        <dbReference type="ARBA" id="ARBA00006529"/>
    </source>
</evidence>
<feature type="compositionally biased region" description="Low complexity" evidence="7">
    <location>
        <begin position="185"/>
        <end position="207"/>
    </location>
</feature>
<keyword evidence="2" id="KW-0808">Transferase</keyword>
<comment type="similarity">
    <text evidence="1">Belongs to the protein kinase superfamily. STE Ser/Thr protein kinase family. MAP kinase kinase kinase subfamily.</text>
</comment>
<dbReference type="PANTHER" id="PTHR48016:SF48">
    <property type="entry name" value="SERINE_THREONINE-PROTEIN KINASE BCK1_SLK1_SSP31"/>
    <property type="match status" value="1"/>
</dbReference>
<dbReference type="InterPro" id="IPR050538">
    <property type="entry name" value="MAP_kinase_kinase_kinase"/>
</dbReference>
<dbReference type="GO" id="GO:0005524">
    <property type="term" value="F:ATP binding"/>
    <property type="evidence" value="ECO:0007669"/>
    <property type="project" value="UniProtKB-UniRule"/>
</dbReference>
<feature type="compositionally biased region" description="Low complexity" evidence="7">
    <location>
        <begin position="924"/>
        <end position="934"/>
    </location>
</feature>
<evidence type="ECO:0000256" key="7">
    <source>
        <dbReference type="SAM" id="MobiDB-lite"/>
    </source>
</evidence>
<feature type="compositionally biased region" description="Pro residues" evidence="7">
    <location>
        <begin position="614"/>
        <end position="635"/>
    </location>
</feature>
<feature type="compositionally biased region" description="Basic and acidic residues" evidence="7">
    <location>
        <begin position="510"/>
        <end position="525"/>
    </location>
</feature>
<feature type="domain" description="Protein kinase" evidence="8">
    <location>
        <begin position="1227"/>
        <end position="1493"/>
    </location>
</feature>
<evidence type="ECO:0000256" key="3">
    <source>
        <dbReference type="ARBA" id="ARBA00022741"/>
    </source>
</evidence>
<dbReference type="Gene3D" id="1.10.510.10">
    <property type="entry name" value="Transferase(Phosphotransferase) domain 1"/>
    <property type="match status" value="1"/>
</dbReference>
<dbReference type="PROSITE" id="PS00108">
    <property type="entry name" value="PROTEIN_KINASE_ST"/>
    <property type="match status" value="1"/>
</dbReference>
<feature type="compositionally biased region" description="Polar residues" evidence="7">
    <location>
        <begin position="856"/>
        <end position="869"/>
    </location>
</feature>
<feature type="region of interest" description="Disordered" evidence="7">
    <location>
        <begin position="1126"/>
        <end position="1146"/>
    </location>
</feature>
<dbReference type="Proteomes" id="UP000027265">
    <property type="component" value="Unassembled WGS sequence"/>
</dbReference>
<dbReference type="InParanoid" id="A0A067QJ17"/>
<evidence type="ECO:0000256" key="6">
    <source>
        <dbReference type="PROSITE-ProRule" id="PRU10141"/>
    </source>
</evidence>
<dbReference type="PROSITE" id="PS50011">
    <property type="entry name" value="PROTEIN_KINASE_DOM"/>
    <property type="match status" value="1"/>
</dbReference>
<dbReference type="PANTHER" id="PTHR48016">
    <property type="entry name" value="MAP KINASE KINASE KINASE SSK2-RELATED-RELATED"/>
    <property type="match status" value="1"/>
</dbReference>
<dbReference type="GO" id="GO:0004709">
    <property type="term" value="F:MAP kinase kinase kinase activity"/>
    <property type="evidence" value="ECO:0007669"/>
    <property type="project" value="UniProtKB-ARBA"/>
</dbReference>
<protein>
    <recommendedName>
        <fullName evidence="8">Protein kinase domain-containing protein</fullName>
    </recommendedName>
</protein>
<dbReference type="HOGENOM" id="CLU_004980_0_0_1"/>
<dbReference type="InterPro" id="IPR011009">
    <property type="entry name" value="Kinase-like_dom_sf"/>
</dbReference>
<name>A0A067QJ17_9AGAM</name>
<feature type="compositionally biased region" description="Pro residues" evidence="7">
    <location>
        <begin position="671"/>
        <end position="683"/>
    </location>
</feature>
<dbReference type="GO" id="GO:0000196">
    <property type="term" value="P:cell integrity MAPK cascade"/>
    <property type="evidence" value="ECO:0007669"/>
    <property type="project" value="UniProtKB-ARBA"/>
</dbReference>
<feature type="region of interest" description="Disordered" evidence="7">
    <location>
        <begin position="1024"/>
        <end position="1102"/>
    </location>
</feature>
<dbReference type="Pfam" id="PF00069">
    <property type="entry name" value="Pkinase"/>
    <property type="match status" value="1"/>
</dbReference>
<evidence type="ECO:0000256" key="4">
    <source>
        <dbReference type="ARBA" id="ARBA00022777"/>
    </source>
</evidence>